<feature type="compositionally biased region" description="Basic residues" evidence="1">
    <location>
        <begin position="17"/>
        <end position="29"/>
    </location>
</feature>
<proteinExistence type="predicted"/>
<protein>
    <recommendedName>
        <fullName evidence="4">Zn(2)-C6 fungal-type domain-containing protein</fullName>
    </recommendedName>
</protein>
<comment type="caution">
    <text evidence="2">The sequence shown here is derived from an EMBL/GenBank/DDBJ whole genome shotgun (WGS) entry which is preliminary data.</text>
</comment>
<feature type="region of interest" description="Disordered" evidence="1">
    <location>
        <begin position="1"/>
        <end position="37"/>
    </location>
</feature>
<name>A0ABN8PIE1_9CNID</name>
<evidence type="ECO:0000313" key="3">
    <source>
        <dbReference type="Proteomes" id="UP001159427"/>
    </source>
</evidence>
<dbReference type="EMBL" id="CALNXI010000840">
    <property type="protein sequence ID" value="CAH3142587.1"/>
    <property type="molecule type" value="Genomic_DNA"/>
</dbReference>
<evidence type="ECO:0000256" key="1">
    <source>
        <dbReference type="SAM" id="MobiDB-lite"/>
    </source>
</evidence>
<evidence type="ECO:0000313" key="2">
    <source>
        <dbReference type="EMBL" id="CAH3142587.1"/>
    </source>
</evidence>
<evidence type="ECO:0008006" key="4">
    <source>
        <dbReference type="Google" id="ProtNLM"/>
    </source>
</evidence>
<reference evidence="2 3" key="1">
    <citation type="submission" date="2022-05" db="EMBL/GenBank/DDBJ databases">
        <authorList>
            <consortium name="Genoscope - CEA"/>
            <person name="William W."/>
        </authorList>
    </citation>
    <scope>NUCLEOTIDE SEQUENCE [LARGE SCALE GENOMIC DNA]</scope>
</reference>
<organism evidence="2 3">
    <name type="scientific">Porites evermanni</name>
    <dbReference type="NCBI Taxonomy" id="104178"/>
    <lineage>
        <taxon>Eukaryota</taxon>
        <taxon>Metazoa</taxon>
        <taxon>Cnidaria</taxon>
        <taxon>Anthozoa</taxon>
        <taxon>Hexacorallia</taxon>
        <taxon>Scleractinia</taxon>
        <taxon>Fungiina</taxon>
        <taxon>Poritidae</taxon>
        <taxon>Porites</taxon>
    </lineage>
</organism>
<keyword evidence="3" id="KW-1185">Reference proteome</keyword>
<dbReference type="Proteomes" id="UP001159427">
    <property type="component" value="Unassembled WGS sequence"/>
</dbReference>
<accession>A0ABN8PIE1</accession>
<sequence length="150" mass="17523">MVQQKETGNPKEDQHYANKRRPRTKRCRNTKTQETTEPQETIMVKRFKRIQKFDKFSKCPDCSRRLPGRCQDTVKCEQCRIMRSDECSTGITTKIIVMDDQDNKLSVNMGDQVLGQLVDSILNQDEQTLAQKLLFVENVSITYNKDTHCF</sequence>
<gene>
    <name evidence="2" type="ORF">PEVE_00042563</name>
</gene>